<proteinExistence type="predicted"/>
<comment type="caution">
    <text evidence="1">The sequence shown here is derived from an EMBL/GenBank/DDBJ whole genome shotgun (WGS) entry which is preliminary data.</text>
</comment>
<keyword evidence="2" id="KW-1185">Reference proteome</keyword>
<dbReference type="EMBL" id="JASCZI010031583">
    <property type="protein sequence ID" value="MED6127064.1"/>
    <property type="molecule type" value="Genomic_DNA"/>
</dbReference>
<organism evidence="1 2">
    <name type="scientific">Stylosanthes scabra</name>
    <dbReference type="NCBI Taxonomy" id="79078"/>
    <lineage>
        <taxon>Eukaryota</taxon>
        <taxon>Viridiplantae</taxon>
        <taxon>Streptophyta</taxon>
        <taxon>Embryophyta</taxon>
        <taxon>Tracheophyta</taxon>
        <taxon>Spermatophyta</taxon>
        <taxon>Magnoliopsida</taxon>
        <taxon>eudicotyledons</taxon>
        <taxon>Gunneridae</taxon>
        <taxon>Pentapetalae</taxon>
        <taxon>rosids</taxon>
        <taxon>fabids</taxon>
        <taxon>Fabales</taxon>
        <taxon>Fabaceae</taxon>
        <taxon>Papilionoideae</taxon>
        <taxon>50 kb inversion clade</taxon>
        <taxon>dalbergioids sensu lato</taxon>
        <taxon>Dalbergieae</taxon>
        <taxon>Pterocarpus clade</taxon>
        <taxon>Stylosanthes</taxon>
    </lineage>
</organism>
<evidence type="ECO:0000313" key="2">
    <source>
        <dbReference type="Proteomes" id="UP001341840"/>
    </source>
</evidence>
<name>A0ABU6RT20_9FABA</name>
<reference evidence="1 2" key="1">
    <citation type="journal article" date="2023" name="Plants (Basel)">
        <title>Bridging the Gap: Combining Genomics and Transcriptomics Approaches to Understand Stylosanthes scabra, an Orphan Legume from the Brazilian Caatinga.</title>
        <authorList>
            <person name="Ferreira-Neto J.R.C."/>
            <person name="da Silva M.D."/>
            <person name="Binneck E."/>
            <person name="de Melo N.F."/>
            <person name="da Silva R.H."/>
            <person name="de Melo A.L.T.M."/>
            <person name="Pandolfi V."/>
            <person name="Bustamante F.O."/>
            <person name="Brasileiro-Vidal A.C."/>
            <person name="Benko-Iseppon A.M."/>
        </authorList>
    </citation>
    <scope>NUCLEOTIDE SEQUENCE [LARGE SCALE GENOMIC DNA]</scope>
    <source>
        <tissue evidence="1">Leaves</tissue>
    </source>
</reference>
<dbReference type="Proteomes" id="UP001341840">
    <property type="component" value="Unassembled WGS sequence"/>
</dbReference>
<protein>
    <submittedName>
        <fullName evidence="1">Uncharacterized protein</fullName>
    </submittedName>
</protein>
<sequence>MYWSHPTIQRAEKGTNEEPKRFEMFIVTRTSQKRKELDEATQNAIKRFKVGKLLVKQKRKLSSPYLIKNNQAGLGELGDVREEVHGLRNMVKLLLQRSDPEMRPEEVEALLQNAHHSPVNVNSGHGSTHASNIIW</sequence>
<accession>A0ABU6RT20</accession>
<evidence type="ECO:0000313" key="1">
    <source>
        <dbReference type="EMBL" id="MED6127064.1"/>
    </source>
</evidence>
<gene>
    <name evidence="1" type="ORF">PIB30_084547</name>
</gene>